<evidence type="ECO:0000259" key="1">
    <source>
        <dbReference type="Pfam" id="PF13468"/>
    </source>
</evidence>
<name>A0A840SPS4_9RHOB</name>
<dbReference type="RefSeq" id="WP_184150122.1">
    <property type="nucleotide sequence ID" value="NZ_JACHFM010000002.1"/>
</dbReference>
<protein>
    <recommendedName>
        <fullName evidence="1">Glyoxalase-like domain-containing protein</fullName>
    </recommendedName>
</protein>
<dbReference type="Gene3D" id="3.10.180.10">
    <property type="entry name" value="2,3-Dihydroxybiphenyl 1,2-Dioxygenase, domain 1"/>
    <property type="match status" value="1"/>
</dbReference>
<reference evidence="2 3" key="1">
    <citation type="submission" date="2020-08" db="EMBL/GenBank/DDBJ databases">
        <title>Genomic Encyclopedia of Type Strains, Phase IV (KMG-IV): sequencing the most valuable type-strain genomes for metagenomic binning, comparative biology and taxonomic classification.</title>
        <authorList>
            <person name="Goeker M."/>
        </authorList>
    </citation>
    <scope>NUCLEOTIDE SEQUENCE [LARGE SCALE GENOMIC DNA]</scope>
    <source>
        <strain evidence="2 3">DSM 101730</strain>
    </source>
</reference>
<dbReference type="InterPro" id="IPR025870">
    <property type="entry name" value="Glyoxalase-like_dom"/>
</dbReference>
<dbReference type="InterPro" id="IPR029068">
    <property type="entry name" value="Glyas_Bleomycin-R_OHBP_Dase"/>
</dbReference>
<dbReference type="EMBL" id="JACHFM010000002">
    <property type="protein sequence ID" value="MBB5222750.1"/>
    <property type="molecule type" value="Genomic_DNA"/>
</dbReference>
<feature type="domain" description="Glyoxalase-like" evidence="1">
    <location>
        <begin position="2"/>
        <end position="176"/>
    </location>
</feature>
<dbReference type="Proteomes" id="UP000549457">
    <property type="component" value="Unassembled WGS sequence"/>
</dbReference>
<sequence length="211" mass="23074">MIDHLVWQVPNLREAMATFADLSGVEPKFDGEHPVKGFQVAVASLGSAFGYGCYICIDGPLDDPAPGTYGETLKGIERPRMRRFAVQTPDASHVQQVLADRGIATKIGSNTRRQADGALGEWDYIDFSPAGPRPWGPDMPYFKQWRTSVHPSAETPAGCVLEAFAVQHPDRAEVSDFFRAVKIDVPVVEGASAKILARFRGKKGIFMLPSD</sequence>
<organism evidence="2 3">
    <name type="scientific">Amaricoccus macauensis</name>
    <dbReference type="NCBI Taxonomy" id="57001"/>
    <lineage>
        <taxon>Bacteria</taxon>
        <taxon>Pseudomonadati</taxon>
        <taxon>Pseudomonadota</taxon>
        <taxon>Alphaproteobacteria</taxon>
        <taxon>Rhodobacterales</taxon>
        <taxon>Paracoccaceae</taxon>
        <taxon>Amaricoccus</taxon>
    </lineage>
</organism>
<dbReference type="SUPFAM" id="SSF54593">
    <property type="entry name" value="Glyoxalase/Bleomycin resistance protein/Dihydroxybiphenyl dioxygenase"/>
    <property type="match status" value="1"/>
</dbReference>
<accession>A0A840SPS4</accession>
<keyword evidence="3" id="KW-1185">Reference proteome</keyword>
<evidence type="ECO:0000313" key="2">
    <source>
        <dbReference type="EMBL" id="MBB5222750.1"/>
    </source>
</evidence>
<evidence type="ECO:0000313" key="3">
    <source>
        <dbReference type="Proteomes" id="UP000549457"/>
    </source>
</evidence>
<dbReference type="Pfam" id="PF13468">
    <property type="entry name" value="Glyoxalase_3"/>
    <property type="match status" value="1"/>
</dbReference>
<comment type="caution">
    <text evidence="2">The sequence shown here is derived from an EMBL/GenBank/DDBJ whole genome shotgun (WGS) entry which is preliminary data.</text>
</comment>
<gene>
    <name evidence="2" type="ORF">HNP73_002686</name>
</gene>
<dbReference type="AlphaFoldDB" id="A0A840SPS4"/>
<proteinExistence type="predicted"/>